<dbReference type="SUPFAM" id="SSF55856">
    <property type="entry name" value="Cytochrome b5-like heme/steroid binding domain"/>
    <property type="match status" value="1"/>
</dbReference>
<reference evidence="7 8" key="1">
    <citation type="submission" date="2024-03" db="EMBL/GenBank/DDBJ databases">
        <title>Aureococcus anophagefferens CCMP1851 and Kratosvirus quantuckense: Draft genome of a second virus-susceptible host strain in the model system.</title>
        <authorList>
            <person name="Chase E."/>
            <person name="Truchon A.R."/>
            <person name="Schepens W."/>
            <person name="Wilhelm S.W."/>
        </authorList>
    </citation>
    <scope>NUCLEOTIDE SEQUENCE [LARGE SCALE GENOMIC DNA]</scope>
    <source>
        <strain evidence="7 8">CCMP1851</strain>
    </source>
</reference>
<dbReference type="SMART" id="SM01117">
    <property type="entry name" value="Cyt-b5"/>
    <property type="match status" value="1"/>
</dbReference>
<keyword evidence="2" id="KW-0479">Metal-binding</keyword>
<feature type="compositionally biased region" description="Polar residues" evidence="5">
    <location>
        <begin position="8"/>
        <end position="23"/>
    </location>
</feature>
<proteinExistence type="inferred from homology"/>
<evidence type="ECO:0000256" key="3">
    <source>
        <dbReference type="ARBA" id="ARBA00023004"/>
    </source>
</evidence>
<keyword evidence="3" id="KW-0408">Iron</keyword>
<evidence type="ECO:0000313" key="7">
    <source>
        <dbReference type="EMBL" id="KAK7230960.1"/>
    </source>
</evidence>
<dbReference type="PANTHER" id="PTHR19359">
    <property type="entry name" value="CYTOCHROME B5"/>
    <property type="match status" value="1"/>
</dbReference>
<dbReference type="InterPro" id="IPR001199">
    <property type="entry name" value="Cyt_B5-like_heme/steroid-bd"/>
</dbReference>
<dbReference type="Proteomes" id="UP001363151">
    <property type="component" value="Unassembled WGS sequence"/>
</dbReference>
<protein>
    <recommendedName>
        <fullName evidence="6">Cytochrome b5 heme-binding domain-containing protein</fullName>
    </recommendedName>
</protein>
<feature type="region of interest" description="Disordered" evidence="5">
    <location>
        <begin position="528"/>
        <end position="554"/>
    </location>
</feature>
<comment type="similarity">
    <text evidence="4">Belongs to the cytochrome b5 family.</text>
</comment>
<dbReference type="EMBL" id="JBBJCI010000421">
    <property type="protein sequence ID" value="KAK7230960.1"/>
    <property type="molecule type" value="Genomic_DNA"/>
</dbReference>
<evidence type="ECO:0000256" key="2">
    <source>
        <dbReference type="ARBA" id="ARBA00022723"/>
    </source>
</evidence>
<dbReference type="Pfam" id="PF00173">
    <property type="entry name" value="Cyt-b5"/>
    <property type="match status" value="1"/>
</dbReference>
<evidence type="ECO:0000256" key="5">
    <source>
        <dbReference type="SAM" id="MobiDB-lite"/>
    </source>
</evidence>
<evidence type="ECO:0000256" key="1">
    <source>
        <dbReference type="ARBA" id="ARBA00022617"/>
    </source>
</evidence>
<comment type="caution">
    <text evidence="7">The sequence shown here is derived from an EMBL/GenBank/DDBJ whole genome shotgun (WGS) entry which is preliminary data.</text>
</comment>
<gene>
    <name evidence="7" type="ORF">SO694_00077032</name>
</gene>
<feature type="region of interest" description="Disordered" evidence="5">
    <location>
        <begin position="1"/>
        <end position="23"/>
    </location>
</feature>
<keyword evidence="1" id="KW-0349">Heme</keyword>
<dbReference type="Gene3D" id="3.10.120.10">
    <property type="entry name" value="Cytochrome b5-like heme/steroid binding domain"/>
    <property type="match status" value="1"/>
</dbReference>
<sequence length="768" mass="81848">MIRLRPVSSVTAAQRPSRPPTTQAEIPLSEVAKHATRDDGWIVVDGVVYDITNFVQNHPGWSFGGSTSTALAIERVLGSDCTDEFAETHDKHQTKMLRDYAIGTLCDEPDDAATVGDAAEPDALGDALAALPTDLLDRVWVLLDVAGVHAAAAVCDGLLRHARRFGDGRYLPCHAAEPAPSPTRGVAIAGGVLAANPRWMSLGRVVDVPVALSPYFMFRVRVRAMRSLTLEIGVAADAGGRTKEWFVDGAGRAVVKIRGDHSVRSDVAFAYGHRFGAGERVGLCLGGGALRFFLGSKDLGVAFSGVPRDARPFVRFPTGGNSGESGDAVEILDGREGDFVRTSPDGARDAPSAIDGHLVVQLMGPELDDWLSFKAFAPGNGLSPRTATVRFLRSRVAAALAERQGSAVDEECIIMHFGPLLQPRAAPPATATRAGRHAYGAARDADLDRPLADFRVAFLDNGVQSRPIYASELLDSIWILLDVGAVHGAASSCKDLRRHLRRFGARDGARAFESAYLTCARAGVSQRRPQPLLPVSGEDRRHAEPRAPPASPLTVRGRDREWFVDGAGRAVAKRRCDDGVDGAVAYGYRYGAGERVGLSLGFGGELRFFLGARISGGVLGVPRDARPFVRFPTGGVDAASGDAVEVLGGGGAVASVSTPRFARRAPTALEGRVVVQTMGPELDDWLTFKIDEKTATVRFLRKLAPKLGFVKRAAGKVGTYLRGGFLPAKYGAVRDTDLDRPLAAFGLFLHDNGVQSRPVYANVVTDIG</sequence>
<accession>A0ABR1FHQ1</accession>
<evidence type="ECO:0000259" key="6">
    <source>
        <dbReference type="PROSITE" id="PS50255"/>
    </source>
</evidence>
<evidence type="ECO:0000313" key="8">
    <source>
        <dbReference type="Proteomes" id="UP001363151"/>
    </source>
</evidence>
<organism evidence="7 8">
    <name type="scientific">Aureococcus anophagefferens</name>
    <name type="common">Harmful bloom alga</name>
    <dbReference type="NCBI Taxonomy" id="44056"/>
    <lineage>
        <taxon>Eukaryota</taxon>
        <taxon>Sar</taxon>
        <taxon>Stramenopiles</taxon>
        <taxon>Ochrophyta</taxon>
        <taxon>Pelagophyceae</taxon>
        <taxon>Pelagomonadales</taxon>
        <taxon>Pelagomonadaceae</taxon>
        <taxon>Aureococcus</taxon>
    </lineage>
</organism>
<feature type="domain" description="Cytochrome b5 heme-binding" evidence="6">
    <location>
        <begin position="23"/>
        <end position="106"/>
    </location>
</feature>
<name>A0ABR1FHQ1_AURAN</name>
<evidence type="ECO:0000256" key="4">
    <source>
        <dbReference type="ARBA" id="ARBA00038168"/>
    </source>
</evidence>
<dbReference type="InterPro" id="IPR036400">
    <property type="entry name" value="Cyt_B5-like_heme/steroid_sf"/>
</dbReference>
<keyword evidence="8" id="KW-1185">Reference proteome</keyword>
<dbReference type="InterPro" id="IPR050668">
    <property type="entry name" value="Cytochrome_b5"/>
</dbReference>
<dbReference type="PROSITE" id="PS50255">
    <property type="entry name" value="CYTOCHROME_B5_2"/>
    <property type="match status" value="1"/>
</dbReference>